<name>A0A2U0SGL1_9SPHN</name>
<proteinExistence type="predicted"/>
<keyword evidence="1" id="KW-0812">Transmembrane</keyword>
<dbReference type="EMBL" id="QENQ01000001">
    <property type="protein sequence ID" value="PVX30508.1"/>
    <property type="molecule type" value="Genomic_DNA"/>
</dbReference>
<reference evidence="2 3" key="1">
    <citation type="submission" date="2018-05" db="EMBL/GenBank/DDBJ databases">
        <title>Description of Sphingomonas pokkalii sp nov, isolated from the rhizosphere of saline tolerant pokkali rice and its draft genome analysis.</title>
        <authorList>
            <person name="Menon R."/>
            <person name="Kumari S."/>
            <person name="Rameshkumar N."/>
        </authorList>
    </citation>
    <scope>NUCLEOTIDE SEQUENCE [LARGE SCALE GENOMIC DNA]</scope>
    <source>
        <strain evidence="2 3">L3B27</strain>
    </source>
</reference>
<dbReference type="RefSeq" id="WP_116469919.1">
    <property type="nucleotide sequence ID" value="NZ_QENQ01000001.1"/>
</dbReference>
<dbReference type="AlphaFoldDB" id="A0A2U0SGL1"/>
<accession>A0A2U0SGL1</accession>
<keyword evidence="3" id="KW-1185">Reference proteome</keyword>
<dbReference type="Proteomes" id="UP000245890">
    <property type="component" value="Unassembled WGS sequence"/>
</dbReference>
<keyword evidence="1" id="KW-0472">Membrane</keyword>
<organism evidence="2 3">
    <name type="scientific">Sphingomonas pokkalii</name>
    <dbReference type="NCBI Taxonomy" id="2175090"/>
    <lineage>
        <taxon>Bacteria</taxon>
        <taxon>Pseudomonadati</taxon>
        <taxon>Pseudomonadota</taxon>
        <taxon>Alphaproteobacteria</taxon>
        <taxon>Sphingomonadales</taxon>
        <taxon>Sphingomonadaceae</taxon>
        <taxon>Sphingomonas</taxon>
    </lineage>
</organism>
<sequence>MDYSAEKIDLRNAQMAEIGPMIDGQGTTSRQGDAEPLKGVLVGLVLSVPIWAVAFLAFKLF</sequence>
<evidence type="ECO:0000256" key="1">
    <source>
        <dbReference type="SAM" id="Phobius"/>
    </source>
</evidence>
<comment type="caution">
    <text evidence="2">The sequence shown here is derived from an EMBL/GenBank/DDBJ whole genome shotgun (WGS) entry which is preliminary data.</text>
</comment>
<keyword evidence="1" id="KW-1133">Transmembrane helix</keyword>
<evidence type="ECO:0000313" key="2">
    <source>
        <dbReference type="EMBL" id="PVX30508.1"/>
    </source>
</evidence>
<feature type="transmembrane region" description="Helical" evidence="1">
    <location>
        <begin position="39"/>
        <end position="58"/>
    </location>
</feature>
<gene>
    <name evidence="2" type="ORF">DD559_15110</name>
</gene>
<protein>
    <submittedName>
        <fullName evidence="2">Uncharacterized protein</fullName>
    </submittedName>
</protein>
<evidence type="ECO:0000313" key="3">
    <source>
        <dbReference type="Proteomes" id="UP000245890"/>
    </source>
</evidence>